<sequence length="81" mass="9812">PKFHCELNPIEMYWWWAKYRYREEQKRNFEAAKAMANKRLDACPVDVIRCFVNQSWRFMHAYEVGLSGKAAAWVVRKYKGH</sequence>
<protein>
    <submittedName>
        <fullName evidence="1">Uncharacterized protein</fullName>
    </submittedName>
</protein>
<keyword evidence="2" id="KW-1185">Reference proteome</keyword>
<dbReference type="AlphaFoldDB" id="A0A5C3KC00"/>
<dbReference type="GO" id="GO:0003676">
    <property type="term" value="F:nucleic acid binding"/>
    <property type="evidence" value="ECO:0007669"/>
    <property type="project" value="InterPro"/>
</dbReference>
<reference evidence="1 2" key="1">
    <citation type="journal article" date="2019" name="Nat. Ecol. Evol.">
        <title>Megaphylogeny resolves global patterns of mushroom evolution.</title>
        <authorList>
            <person name="Varga T."/>
            <person name="Krizsan K."/>
            <person name="Foldi C."/>
            <person name="Dima B."/>
            <person name="Sanchez-Garcia M."/>
            <person name="Sanchez-Ramirez S."/>
            <person name="Szollosi G.J."/>
            <person name="Szarkandi J.G."/>
            <person name="Papp V."/>
            <person name="Albert L."/>
            <person name="Andreopoulos W."/>
            <person name="Angelini C."/>
            <person name="Antonin V."/>
            <person name="Barry K.W."/>
            <person name="Bougher N.L."/>
            <person name="Buchanan P."/>
            <person name="Buyck B."/>
            <person name="Bense V."/>
            <person name="Catcheside P."/>
            <person name="Chovatia M."/>
            <person name="Cooper J."/>
            <person name="Damon W."/>
            <person name="Desjardin D."/>
            <person name="Finy P."/>
            <person name="Geml J."/>
            <person name="Haridas S."/>
            <person name="Hughes K."/>
            <person name="Justo A."/>
            <person name="Karasinski D."/>
            <person name="Kautmanova I."/>
            <person name="Kiss B."/>
            <person name="Kocsube S."/>
            <person name="Kotiranta H."/>
            <person name="LaButti K.M."/>
            <person name="Lechner B.E."/>
            <person name="Liimatainen K."/>
            <person name="Lipzen A."/>
            <person name="Lukacs Z."/>
            <person name="Mihaltcheva S."/>
            <person name="Morgado L.N."/>
            <person name="Niskanen T."/>
            <person name="Noordeloos M.E."/>
            <person name="Ohm R.A."/>
            <person name="Ortiz-Santana B."/>
            <person name="Ovrebo C."/>
            <person name="Racz N."/>
            <person name="Riley R."/>
            <person name="Savchenko A."/>
            <person name="Shiryaev A."/>
            <person name="Soop K."/>
            <person name="Spirin V."/>
            <person name="Szebenyi C."/>
            <person name="Tomsovsky M."/>
            <person name="Tulloss R.E."/>
            <person name="Uehling J."/>
            <person name="Grigoriev I.V."/>
            <person name="Vagvolgyi C."/>
            <person name="Papp T."/>
            <person name="Martin F.M."/>
            <person name="Miettinen O."/>
            <person name="Hibbett D.S."/>
            <person name="Nagy L.G."/>
        </authorList>
    </citation>
    <scope>NUCLEOTIDE SEQUENCE [LARGE SCALE GENOMIC DNA]</scope>
    <source>
        <strain evidence="1 2">CBS 121175</strain>
    </source>
</reference>
<accession>A0A5C3KC00</accession>
<dbReference type="EMBL" id="ML210486">
    <property type="protein sequence ID" value="TFK17605.1"/>
    <property type="molecule type" value="Genomic_DNA"/>
</dbReference>
<feature type="non-terminal residue" evidence="1">
    <location>
        <position position="81"/>
    </location>
</feature>
<feature type="non-terminal residue" evidence="1">
    <location>
        <position position="1"/>
    </location>
</feature>
<evidence type="ECO:0000313" key="2">
    <source>
        <dbReference type="Proteomes" id="UP000307440"/>
    </source>
</evidence>
<dbReference type="InterPro" id="IPR036397">
    <property type="entry name" value="RNaseH_sf"/>
</dbReference>
<organism evidence="1 2">
    <name type="scientific">Coprinopsis marcescibilis</name>
    <name type="common">Agaric fungus</name>
    <name type="synonym">Psathyrella marcescibilis</name>
    <dbReference type="NCBI Taxonomy" id="230819"/>
    <lineage>
        <taxon>Eukaryota</taxon>
        <taxon>Fungi</taxon>
        <taxon>Dikarya</taxon>
        <taxon>Basidiomycota</taxon>
        <taxon>Agaricomycotina</taxon>
        <taxon>Agaricomycetes</taxon>
        <taxon>Agaricomycetidae</taxon>
        <taxon>Agaricales</taxon>
        <taxon>Agaricineae</taxon>
        <taxon>Psathyrellaceae</taxon>
        <taxon>Coprinopsis</taxon>
    </lineage>
</organism>
<gene>
    <name evidence="1" type="ORF">FA15DRAFT_552773</name>
</gene>
<dbReference type="Proteomes" id="UP000307440">
    <property type="component" value="Unassembled WGS sequence"/>
</dbReference>
<dbReference type="Gene3D" id="3.30.420.10">
    <property type="entry name" value="Ribonuclease H-like superfamily/Ribonuclease H"/>
    <property type="match status" value="1"/>
</dbReference>
<dbReference type="OrthoDB" id="2449121at2759"/>
<name>A0A5C3KC00_COPMA</name>
<proteinExistence type="predicted"/>
<evidence type="ECO:0000313" key="1">
    <source>
        <dbReference type="EMBL" id="TFK17605.1"/>
    </source>
</evidence>